<dbReference type="EMBL" id="BCWF01000018">
    <property type="protein sequence ID" value="GAT24885.1"/>
    <property type="molecule type" value="Genomic_DNA"/>
</dbReference>
<name>A0A146FG56_ASPKA</name>
<reference evidence="2 3" key="1">
    <citation type="journal article" date="2016" name="DNA Res.">
        <title>Genome sequence of Aspergillus luchuensis NBRC 4314.</title>
        <authorList>
            <person name="Yamada O."/>
            <person name="Machida M."/>
            <person name="Hosoyama A."/>
            <person name="Goto M."/>
            <person name="Takahashi T."/>
            <person name="Futagami T."/>
            <person name="Yamagata Y."/>
            <person name="Takeuchi M."/>
            <person name="Kobayashi T."/>
            <person name="Koike H."/>
            <person name="Abe K."/>
            <person name="Asai K."/>
            <person name="Arita M."/>
            <person name="Fujita N."/>
            <person name="Fukuda K."/>
            <person name="Higa K."/>
            <person name="Horikawa H."/>
            <person name="Ishikawa T."/>
            <person name="Jinno K."/>
            <person name="Kato Y."/>
            <person name="Kirimura K."/>
            <person name="Mizutani O."/>
            <person name="Nakasone K."/>
            <person name="Sano M."/>
            <person name="Shiraishi Y."/>
            <person name="Tsukahara M."/>
            <person name="Gomi K."/>
        </authorList>
    </citation>
    <scope>NUCLEOTIDE SEQUENCE [LARGE SCALE GENOMIC DNA]</scope>
    <source>
        <strain evidence="2 3">RIB 2604</strain>
    </source>
</reference>
<evidence type="ECO:0000313" key="2">
    <source>
        <dbReference type="EMBL" id="GAT24885.1"/>
    </source>
</evidence>
<dbReference type="Proteomes" id="UP000075230">
    <property type="component" value="Unassembled WGS sequence"/>
</dbReference>
<comment type="caution">
    <text evidence="2">The sequence shown here is derived from an EMBL/GenBank/DDBJ whole genome shotgun (WGS) entry which is preliminary data.</text>
</comment>
<reference evidence="3" key="2">
    <citation type="submission" date="2016-02" db="EMBL/GenBank/DDBJ databases">
        <title>Genome sequencing of Aspergillus luchuensis NBRC 4314.</title>
        <authorList>
            <person name="Yamada O."/>
        </authorList>
    </citation>
    <scope>NUCLEOTIDE SEQUENCE [LARGE SCALE GENOMIC DNA]</scope>
    <source>
        <strain evidence="3">RIB 2604</strain>
    </source>
</reference>
<feature type="compositionally biased region" description="Polar residues" evidence="1">
    <location>
        <begin position="197"/>
        <end position="214"/>
    </location>
</feature>
<gene>
    <name evidence="2" type="ORF">RIB2604_01807190</name>
</gene>
<sequence length="286" mass="32323">MSFNPRLIGSRLCHACNLFLPYTQFPDVWWMTCFSCIQKIRSLAHPMHHVPLGPQGASFPQNLQPPPQPQLQLQIQMLAKAMHQREQALRARLNSVEQWKSQVEAQMANAAPTITGQLQEGFQQQNEPVQQAPPWHTVSQLSQLNHVLAPSASHGNQQPQPSQPSQTIHPAPSNLTPEHEESSQPFQPPPHTVEPAPTQTTRTHLPEQAHQSGEQHPIIKQEKQLQNETAQQHPHQRTRPPGQGRGRHSRAKRLRRRKIAEERLKQMGGFTGSATLIVCFKADVRE</sequence>
<evidence type="ECO:0000256" key="1">
    <source>
        <dbReference type="SAM" id="MobiDB-lite"/>
    </source>
</evidence>
<dbReference type="AlphaFoldDB" id="A0A146FG56"/>
<organism evidence="2 3">
    <name type="scientific">Aspergillus kawachii</name>
    <name type="common">White koji mold</name>
    <name type="synonym">Aspergillus awamori var. kawachi</name>
    <dbReference type="NCBI Taxonomy" id="1069201"/>
    <lineage>
        <taxon>Eukaryota</taxon>
        <taxon>Fungi</taxon>
        <taxon>Dikarya</taxon>
        <taxon>Ascomycota</taxon>
        <taxon>Pezizomycotina</taxon>
        <taxon>Eurotiomycetes</taxon>
        <taxon>Eurotiomycetidae</taxon>
        <taxon>Eurotiales</taxon>
        <taxon>Aspergillaceae</taxon>
        <taxon>Aspergillus</taxon>
        <taxon>Aspergillus subgen. Circumdati</taxon>
    </lineage>
</organism>
<proteinExistence type="predicted"/>
<protein>
    <submittedName>
        <fullName evidence="2">Uncharacterized protein</fullName>
    </submittedName>
</protein>
<feature type="compositionally biased region" description="Low complexity" evidence="1">
    <location>
        <begin position="157"/>
        <end position="166"/>
    </location>
</feature>
<evidence type="ECO:0000313" key="3">
    <source>
        <dbReference type="Proteomes" id="UP000075230"/>
    </source>
</evidence>
<feature type="compositionally biased region" description="Basic residues" evidence="1">
    <location>
        <begin position="245"/>
        <end position="256"/>
    </location>
</feature>
<accession>A0A146FG56</accession>
<feature type="region of interest" description="Disordered" evidence="1">
    <location>
        <begin position="151"/>
        <end position="256"/>
    </location>
</feature>
<dbReference type="VEuPathDB" id="FungiDB:ASPFODRAFT_52087"/>